<sequence length="79" mass="8506">MVSSTSDIIFLNVDDITNSEMTSFKELIKDSTSDSICGCAVAISIEGLCSAVLCADVYFDSSVVLTLRHCVLALKLLRL</sequence>
<comment type="caution">
    <text evidence="1">The sequence shown here is derived from an EMBL/GenBank/DDBJ whole genome shotgun (WGS) entry which is preliminary data.</text>
</comment>
<accession>A0AAN9K2D9</accession>
<dbReference type="AlphaFoldDB" id="A0AAN9K2D9"/>
<proteinExistence type="predicted"/>
<evidence type="ECO:0000313" key="2">
    <source>
        <dbReference type="Proteomes" id="UP001367508"/>
    </source>
</evidence>
<evidence type="ECO:0000313" key="1">
    <source>
        <dbReference type="EMBL" id="KAK7308656.1"/>
    </source>
</evidence>
<keyword evidence="2" id="KW-1185">Reference proteome</keyword>
<dbReference type="EMBL" id="JAYMYQ010000010">
    <property type="protein sequence ID" value="KAK7308656.1"/>
    <property type="molecule type" value="Genomic_DNA"/>
</dbReference>
<reference evidence="1 2" key="1">
    <citation type="submission" date="2024-01" db="EMBL/GenBank/DDBJ databases">
        <title>The genomes of 5 underutilized Papilionoideae crops provide insights into root nodulation and disease resistanc.</title>
        <authorList>
            <person name="Jiang F."/>
        </authorList>
    </citation>
    <scope>NUCLEOTIDE SEQUENCE [LARGE SCALE GENOMIC DNA]</scope>
    <source>
        <strain evidence="1">LVBAO_FW01</strain>
        <tissue evidence="1">Leaves</tissue>
    </source>
</reference>
<gene>
    <name evidence="1" type="ORF">VNO77_42276</name>
</gene>
<name>A0AAN9K2D9_CANGL</name>
<organism evidence="1 2">
    <name type="scientific">Canavalia gladiata</name>
    <name type="common">Sword bean</name>
    <name type="synonym">Dolichos gladiatus</name>
    <dbReference type="NCBI Taxonomy" id="3824"/>
    <lineage>
        <taxon>Eukaryota</taxon>
        <taxon>Viridiplantae</taxon>
        <taxon>Streptophyta</taxon>
        <taxon>Embryophyta</taxon>
        <taxon>Tracheophyta</taxon>
        <taxon>Spermatophyta</taxon>
        <taxon>Magnoliopsida</taxon>
        <taxon>eudicotyledons</taxon>
        <taxon>Gunneridae</taxon>
        <taxon>Pentapetalae</taxon>
        <taxon>rosids</taxon>
        <taxon>fabids</taxon>
        <taxon>Fabales</taxon>
        <taxon>Fabaceae</taxon>
        <taxon>Papilionoideae</taxon>
        <taxon>50 kb inversion clade</taxon>
        <taxon>NPAAA clade</taxon>
        <taxon>indigoferoid/millettioid clade</taxon>
        <taxon>Phaseoleae</taxon>
        <taxon>Canavalia</taxon>
    </lineage>
</organism>
<dbReference type="Proteomes" id="UP001367508">
    <property type="component" value="Unassembled WGS sequence"/>
</dbReference>
<protein>
    <submittedName>
        <fullName evidence="1">Uncharacterized protein</fullName>
    </submittedName>
</protein>